<proteinExistence type="predicted"/>
<evidence type="ECO:0000313" key="1">
    <source>
        <dbReference type="EMBL" id="MFC3149093.1"/>
    </source>
</evidence>
<reference evidence="2" key="1">
    <citation type="journal article" date="2019" name="Int. J. Syst. Evol. Microbiol.">
        <title>The Global Catalogue of Microorganisms (GCM) 10K type strain sequencing project: providing services to taxonomists for standard genome sequencing and annotation.</title>
        <authorList>
            <consortium name="The Broad Institute Genomics Platform"/>
            <consortium name="The Broad Institute Genome Sequencing Center for Infectious Disease"/>
            <person name="Wu L."/>
            <person name="Ma J."/>
        </authorList>
    </citation>
    <scope>NUCLEOTIDE SEQUENCE [LARGE SCALE GENOMIC DNA]</scope>
    <source>
        <strain evidence="2">KCTC 52168</strain>
    </source>
</reference>
<comment type="caution">
    <text evidence="1">The sequence shown here is derived from an EMBL/GenBank/DDBJ whole genome shotgun (WGS) entry which is preliminary data.</text>
</comment>
<gene>
    <name evidence="1" type="ORF">ACFOEN_15815</name>
</gene>
<dbReference type="EMBL" id="JBHRTI010000010">
    <property type="protein sequence ID" value="MFC3149093.1"/>
    <property type="molecule type" value="Genomic_DNA"/>
</dbReference>
<keyword evidence="2" id="KW-1185">Reference proteome</keyword>
<protein>
    <recommendedName>
        <fullName evidence="3">Lipase chaperone</fullName>
    </recommendedName>
</protein>
<dbReference type="Proteomes" id="UP001595556">
    <property type="component" value="Unassembled WGS sequence"/>
</dbReference>
<sequence>MAAALPLPQRAHDLPALRARLAAGPLANSSPDGSLPCAAGGLAPSIEVRRRFDWYSQALAPSGAADRLDALEVEALLEQDAKAACGEVAAQQIRTLWRGYIAIAAEPGARAADLRARAAALKAAQQAQLGPQWAEAFFGDDHRALEARLGGAADTGAAAASSAASLALTTPSASAQASAAVAELQARWADFDRRIAEAGREWRALGEQGAATPAQADALLNRWFSADERVRASALLNLPV</sequence>
<evidence type="ECO:0000313" key="2">
    <source>
        <dbReference type="Proteomes" id="UP001595556"/>
    </source>
</evidence>
<dbReference type="RefSeq" id="WP_377305589.1">
    <property type="nucleotide sequence ID" value="NZ_CP180191.1"/>
</dbReference>
<organism evidence="1 2">
    <name type="scientific">Piscinibacterium candidicorallinum</name>
    <dbReference type="NCBI Taxonomy" id="1793872"/>
    <lineage>
        <taxon>Bacteria</taxon>
        <taxon>Pseudomonadati</taxon>
        <taxon>Pseudomonadota</taxon>
        <taxon>Betaproteobacteria</taxon>
        <taxon>Burkholderiales</taxon>
        <taxon>Piscinibacterium</taxon>
    </lineage>
</organism>
<name>A0ABV7H987_9BURK</name>
<dbReference type="SUPFAM" id="SSF158855">
    <property type="entry name" value="Lipase chaperone-like"/>
    <property type="match status" value="1"/>
</dbReference>
<accession>A0ABV7H987</accession>
<evidence type="ECO:0008006" key="3">
    <source>
        <dbReference type="Google" id="ProtNLM"/>
    </source>
</evidence>